<evidence type="ECO:0000256" key="1">
    <source>
        <dbReference type="ARBA" id="ARBA00004651"/>
    </source>
</evidence>
<feature type="transmembrane region" description="Helical" evidence="7">
    <location>
        <begin position="12"/>
        <end position="35"/>
    </location>
</feature>
<gene>
    <name evidence="8" type="ORF">SAMN04488101_106181</name>
</gene>
<feature type="transmembrane region" description="Helical" evidence="7">
    <location>
        <begin position="447"/>
        <end position="470"/>
    </location>
</feature>
<feature type="transmembrane region" description="Helical" evidence="7">
    <location>
        <begin position="291"/>
        <end position="312"/>
    </location>
</feature>
<dbReference type="PANTHER" id="PTHR30250:SF10">
    <property type="entry name" value="LIPOPOLYSACCHARIDE BIOSYNTHESIS PROTEIN WZXC"/>
    <property type="match status" value="1"/>
</dbReference>
<dbReference type="EMBL" id="FWYB01000006">
    <property type="protein sequence ID" value="SMC95104.1"/>
    <property type="molecule type" value="Genomic_DNA"/>
</dbReference>
<evidence type="ECO:0000256" key="2">
    <source>
        <dbReference type="ARBA" id="ARBA00007430"/>
    </source>
</evidence>
<comment type="subcellular location">
    <subcellularLocation>
        <location evidence="1">Cell membrane</location>
        <topology evidence="1">Multi-pass membrane protein</topology>
    </subcellularLocation>
</comment>
<organism evidence="8 9">
    <name type="scientific">Pedobacter nyackensis</name>
    <dbReference type="NCBI Taxonomy" id="475255"/>
    <lineage>
        <taxon>Bacteria</taxon>
        <taxon>Pseudomonadati</taxon>
        <taxon>Bacteroidota</taxon>
        <taxon>Sphingobacteriia</taxon>
        <taxon>Sphingobacteriales</taxon>
        <taxon>Sphingobacteriaceae</taxon>
        <taxon>Pedobacter</taxon>
    </lineage>
</organism>
<name>A0A1W2DCV9_9SPHI</name>
<dbReference type="Pfam" id="PF13440">
    <property type="entry name" value="Polysacc_synt_3"/>
    <property type="match status" value="1"/>
</dbReference>
<evidence type="ECO:0000256" key="4">
    <source>
        <dbReference type="ARBA" id="ARBA00022692"/>
    </source>
</evidence>
<comment type="similarity">
    <text evidence="2">Belongs to the polysaccharide synthase family.</text>
</comment>
<proteinExistence type="inferred from homology"/>
<dbReference type="PANTHER" id="PTHR30250">
    <property type="entry name" value="PST FAMILY PREDICTED COLANIC ACID TRANSPORTER"/>
    <property type="match status" value="1"/>
</dbReference>
<feature type="transmembrane region" description="Helical" evidence="7">
    <location>
        <begin position="149"/>
        <end position="167"/>
    </location>
</feature>
<evidence type="ECO:0000313" key="9">
    <source>
        <dbReference type="Proteomes" id="UP000192678"/>
    </source>
</evidence>
<evidence type="ECO:0000256" key="5">
    <source>
        <dbReference type="ARBA" id="ARBA00022989"/>
    </source>
</evidence>
<dbReference type="Proteomes" id="UP000192678">
    <property type="component" value="Unassembled WGS sequence"/>
</dbReference>
<feature type="transmembrane region" description="Helical" evidence="7">
    <location>
        <begin position="414"/>
        <end position="435"/>
    </location>
</feature>
<feature type="transmembrane region" description="Helical" evidence="7">
    <location>
        <begin position="41"/>
        <end position="58"/>
    </location>
</feature>
<dbReference type="CDD" id="cd13127">
    <property type="entry name" value="MATE_tuaB_like"/>
    <property type="match status" value="1"/>
</dbReference>
<keyword evidence="5 7" id="KW-1133">Transmembrane helix</keyword>
<dbReference type="STRING" id="475255.SAMN04488101_106181"/>
<dbReference type="InterPro" id="IPR050833">
    <property type="entry name" value="Poly_Biosynth_Transport"/>
</dbReference>
<dbReference type="OrthoDB" id="9770347at2"/>
<keyword evidence="6 7" id="KW-0472">Membrane</keyword>
<keyword evidence="4 7" id="KW-0812">Transmembrane</keyword>
<evidence type="ECO:0000256" key="3">
    <source>
        <dbReference type="ARBA" id="ARBA00022475"/>
    </source>
</evidence>
<protein>
    <submittedName>
        <fullName evidence="8">Membrane protein involved in the export of O-antigen and teichoic acid</fullName>
    </submittedName>
</protein>
<dbReference type="GO" id="GO:0005886">
    <property type="term" value="C:plasma membrane"/>
    <property type="evidence" value="ECO:0007669"/>
    <property type="project" value="UniProtKB-SubCell"/>
</dbReference>
<feature type="transmembrane region" description="Helical" evidence="7">
    <location>
        <begin position="79"/>
        <end position="99"/>
    </location>
</feature>
<keyword evidence="3" id="KW-1003">Cell membrane</keyword>
<dbReference type="AlphaFoldDB" id="A0A1W2DCV9"/>
<feature type="transmembrane region" description="Helical" evidence="7">
    <location>
        <begin position="324"/>
        <end position="345"/>
    </location>
</feature>
<evidence type="ECO:0000313" key="8">
    <source>
        <dbReference type="EMBL" id="SMC95104.1"/>
    </source>
</evidence>
<evidence type="ECO:0000256" key="7">
    <source>
        <dbReference type="SAM" id="Phobius"/>
    </source>
</evidence>
<reference evidence="8 9" key="1">
    <citation type="submission" date="2017-04" db="EMBL/GenBank/DDBJ databases">
        <authorList>
            <person name="Afonso C.L."/>
            <person name="Miller P.J."/>
            <person name="Scott M.A."/>
            <person name="Spackman E."/>
            <person name="Goraichik I."/>
            <person name="Dimitrov K.M."/>
            <person name="Suarez D.L."/>
            <person name="Swayne D.E."/>
        </authorList>
    </citation>
    <scope>NUCLEOTIDE SEQUENCE [LARGE SCALE GENOMIC DNA]</scope>
    <source>
        <strain evidence="8 9">DSM 19625</strain>
    </source>
</reference>
<accession>A0A1W2DCV9</accession>
<evidence type="ECO:0000256" key="6">
    <source>
        <dbReference type="ARBA" id="ARBA00023136"/>
    </source>
</evidence>
<feature type="transmembrane region" description="Helical" evidence="7">
    <location>
        <begin position="111"/>
        <end position="128"/>
    </location>
</feature>
<dbReference type="RefSeq" id="WP_084289783.1">
    <property type="nucleotide sequence ID" value="NZ_FWYB01000006.1"/>
</dbReference>
<feature type="transmembrane region" description="Helical" evidence="7">
    <location>
        <begin position="366"/>
        <end position="394"/>
    </location>
</feature>
<sequence>MSLKLKTISGILWSLGQQFIIKIVGFLIMIVLARILAPAEFGLIAMLSLFIAIGNSLMDSGLGSSLIRTNDADNRDYSTVFYFNLVGSVLIYFLLYLAAPLISGFYRQPELINVIRVYAIIIIINAFYSVQSTLLVKDMNFRLQTNIQVPAAIGGGILGIIMAKMGYGVWSLVWMSLFNAFLSTVMHWTFSKWRPDFIIDRARFKQHFNFGYKMALSGLIETVHQNLYTLIIGRLYSVTQLGFYSRADQVSQLPISNISAAISKVTYPMFSEIAQDDARLKMVYKKMMQQVIFWNAPILIYLCIVAEPLFIFLLTDKWLPAVPYFQILCLAGIIYPLHSYNLNILKVKGRSDLILKLEIIKKTISVIGIISVIPFGIYGLLYFQLLFNFIGYYINSIYSGRSINYPATEQIADILPTLVLSAAAGLLCYFTDQFLVNFLNLNALSRILIDGVMYAATYLMLSTLAQLTAITDFKHLILNR</sequence>
<keyword evidence="9" id="KW-1185">Reference proteome</keyword>